<dbReference type="AlphaFoldDB" id="F2L5T6"/>
<dbReference type="Proteomes" id="UP000008138">
    <property type="component" value="Chromosome"/>
</dbReference>
<dbReference type="HOGENOM" id="CLU_151097_0_0_2"/>
<evidence type="ECO:0000313" key="2">
    <source>
        <dbReference type="EMBL" id="AEA13632.1"/>
    </source>
</evidence>
<dbReference type="Gene3D" id="1.20.120.1200">
    <property type="entry name" value="NADH-ubiquinone/plastoquinone oxidoreductase chain 6, subunit NuoJ"/>
    <property type="match status" value="1"/>
</dbReference>
<name>F2L5T6_THEU7</name>
<dbReference type="eggNOG" id="arCOG05520">
    <property type="taxonomic scope" value="Archaea"/>
</dbReference>
<proteinExistence type="predicted"/>
<feature type="transmembrane region" description="Helical" evidence="1">
    <location>
        <begin position="49"/>
        <end position="73"/>
    </location>
</feature>
<feature type="transmembrane region" description="Helical" evidence="1">
    <location>
        <begin position="85"/>
        <end position="102"/>
    </location>
</feature>
<evidence type="ECO:0000256" key="1">
    <source>
        <dbReference type="SAM" id="Phobius"/>
    </source>
</evidence>
<reference evidence="2 3" key="1">
    <citation type="journal article" date="2011" name="J. Bacteriol.">
        <title>Complete genome sequence of the thermoacidophilic crenarchaeon Thermoproteus uzoniensis 768-20.</title>
        <authorList>
            <person name="Mardanov A.V."/>
            <person name="Gumerov V.M."/>
            <person name="Beletsky A.V."/>
            <person name="Prokofeva M.I."/>
            <person name="Bonch-Osmolovskaya E.A."/>
            <person name="Ravin N.V."/>
            <person name="Skryabin K.G."/>
        </authorList>
    </citation>
    <scope>NUCLEOTIDE SEQUENCE [LARGE SCALE GENOMIC DNA]</scope>
    <source>
        <strain evidence="2 3">768-20</strain>
    </source>
</reference>
<feature type="transmembrane region" description="Helical" evidence="1">
    <location>
        <begin position="122"/>
        <end position="139"/>
    </location>
</feature>
<dbReference type="GeneID" id="10361685"/>
<dbReference type="RefSeq" id="WP_013680967.1">
    <property type="nucleotide sequence ID" value="NC_015315.1"/>
</dbReference>
<keyword evidence="1" id="KW-1133">Transmembrane helix</keyword>
<organism evidence="2 3">
    <name type="scientific">Thermoproteus uzoniensis (strain 768-20)</name>
    <dbReference type="NCBI Taxonomy" id="999630"/>
    <lineage>
        <taxon>Archaea</taxon>
        <taxon>Thermoproteota</taxon>
        <taxon>Thermoprotei</taxon>
        <taxon>Thermoproteales</taxon>
        <taxon>Thermoproteaceae</taxon>
        <taxon>Thermoproteus</taxon>
    </lineage>
</organism>
<dbReference type="KEGG" id="tuz:TUZN_2176"/>
<reference key="2">
    <citation type="submission" date="2011-03" db="EMBL/GenBank/DDBJ databases">
        <title>Complete genome sequence of the thermoacidophilic crenarchaeon Thermoproteus uzoniensis 768-20.</title>
        <authorList>
            <person name="Mardanov A.V."/>
            <person name="Gumerov V.M."/>
            <person name="Beletsky A.V."/>
            <person name="Prokofeva M.I."/>
            <person name="Bonch-Osmolovskaya E.A."/>
            <person name="Ravin N.V."/>
            <person name="Skryabin K.G."/>
        </authorList>
    </citation>
    <scope>NUCLEOTIDE SEQUENCE</scope>
    <source>
        <strain>768-20</strain>
    </source>
</reference>
<dbReference type="EMBL" id="CP002590">
    <property type="protein sequence ID" value="AEA13632.1"/>
    <property type="molecule type" value="Genomic_DNA"/>
</dbReference>
<dbReference type="OrthoDB" id="29197at2157"/>
<accession>F2L5T6</accession>
<dbReference type="STRING" id="999630.TUZN_2176"/>
<keyword evidence="1" id="KW-0812">Transmembrane</keyword>
<gene>
    <name evidence="2" type="ordered locus">TUZN_2176</name>
</gene>
<sequence length="142" mass="15077">MFLEYLILAVALVFGILAVLVKDNAVAALSLAFSAATVAAYYALMGLVVASFLVFVVYIGSVILMVIVTASMYGGFFEYPRRYKIAVAALAVAAALLLWALIPQAPPPQMGQELQPNFDLLALIAALLVSSLVVAIEVAKRI</sequence>
<protein>
    <submittedName>
        <fullName evidence="2">NADH-quinone oxidoreductase, subunit J</fullName>
    </submittedName>
</protein>
<keyword evidence="1" id="KW-0472">Membrane</keyword>
<keyword evidence="3" id="KW-1185">Reference proteome</keyword>
<evidence type="ECO:0000313" key="3">
    <source>
        <dbReference type="Proteomes" id="UP000008138"/>
    </source>
</evidence>
<dbReference type="InterPro" id="IPR042106">
    <property type="entry name" value="Nuo/plastoQ_OxRdtase_6_NuoJ"/>
</dbReference>